<comment type="similarity">
    <text evidence="3">Belongs to the PTPS family. QueD subfamily.</text>
</comment>
<dbReference type="SUPFAM" id="SSF55620">
    <property type="entry name" value="Tetrahydrobiopterin biosynthesis enzymes-like"/>
    <property type="match status" value="1"/>
</dbReference>
<dbReference type="Gene3D" id="3.30.479.10">
    <property type="entry name" value="6-pyruvoyl tetrahydropterin synthase/QueD"/>
    <property type="match status" value="1"/>
</dbReference>
<evidence type="ECO:0000256" key="7">
    <source>
        <dbReference type="ARBA" id="ARBA00022833"/>
    </source>
</evidence>
<evidence type="ECO:0000256" key="5">
    <source>
        <dbReference type="ARBA" id="ARBA00018141"/>
    </source>
</evidence>
<dbReference type="Pfam" id="PF01242">
    <property type="entry name" value="PTPS"/>
    <property type="match status" value="1"/>
</dbReference>
<dbReference type="Proteomes" id="UP000324701">
    <property type="component" value="Unassembled WGS sequence"/>
</dbReference>
<proteinExistence type="inferred from homology"/>
<comment type="cofactor">
    <cofactor evidence="1">
        <name>Zn(2+)</name>
        <dbReference type="ChEBI" id="CHEBI:29105"/>
    </cofactor>
</comment>
<comment type="caution">
    <text evidence="11">The sequence shown here is derived from an EMBL/GenBank/DDBJ whole genome shotgun (WGS) entry which is preliminary data.</text>
</comment>
<dbReference type="GO" id="GO:0070497">
    <property type="term" value="F:6-carboxytetrahydropterin synthase activity"/>
    <property type="evidence" value="ECO:0007669"/>
    <property type="project" value="UniProtKB-EC"/>
</dbReference>
<dbReference type="UniPathway" id="UPA00391"/>
<organism evidence="11 12">
    <name type="scientific">Mycobacterium simiae</name>
    <name type="common">Mycobacterium habana</name>
    <dbReference type="NCBI Taxonomy" id="1784"/>
    <lineage>
        <taxon>Bacteria</taxon>
        <taxon>Bacillati</taxon>
        <taxon>Actinomycetota</taxon>
        <taxon>Actinomycetes</taxon>
        <taxon>Mycobacteriales</taxon>
        <taxon>Mycobacteriaceae</taxon>
        <taxon>Mycobacterium</taxon>
        <taxon>Mycobacterium simiae complex</taxon>
    </lineage>
</organism>
<evidence type="ECO:0000256" key="6">
    <source>
        <dbReference type="ARBA" id="ARBA00022723"/>
    </source>
</evidence>
<dbReference type="PROSITE" id="PS00987">
    <property type="entry name" value="PTPS_1"/>
    <property type="match status" value="1"/>
</dbReference>
<dbReference type="GO" id="GO:0006729">
    <property type="term" value="P:tetrahydrobiopterin biosynthetic process"/>
    <property type="evidence" value="ECO:0007669"/>
    <property type="project" value="InterPro"/>
</dbReference>
<dbReference type="GO" id="GO:0003874">
    <property type="term" value="F:6-pyruvoyltetrahydropterin synthase activity"/>
    <property type="evidence" value="ECO:0007669"/>
    <property type="project" value="InterPro"/>
</dbReference>
<dbReference type="EMBL" id="VTZN01000063">
    <property type="protein sequence ID" value="KAA1249989.1"/>
    <property type="molecule type" value="Genomic_DNA"/>
</dbReference>
<sequence>MRDVSFSASHRLHSPALTDAENVHIFGKCNNANGHGHNYLLRVALKGELDPVTGMVSNLTKLADLIDRTIKVHFDHTHLNLDTDLFKDRVPTSENIAIVCWELLRSTSIGDMLHYVEVQETSKNRVRFAG</sequence>
<gene>
    <name evidence="11" type="ORF">F0Q45_12090</name>
</gene>
<dbReference type="EC" id="4.1.2.50" evidence="4"/>
<keyword evidence="7" id="KW-0862">Zinc</keyword>
<keyword evidence="12" id="KW-1185">Reference proteome</keyword>
<protein>
    <recommendedName>
        <fullName evidence="5">6-carboxy-5,6,7,8-tetrahydropterin synthase</fullName>
        <ecNumber evidence="4">4.1.2.50</ecNumber>
    </recommendedName>
    <alternativeName>
        <fullName evidence="9">Queuosine biosynthesis protein QueD</fullName>
    </alternativeName>
</protein>
<dbReference type="OrthoDB" id="9804698at2"/>
<evidence type="ECO:0000313" key="12">
    <source>
        <dbReference type="Proteomes" id="UP000324701"/>
    </source>
</evidence>
<evidence type="ECO:0000313" key="11">
    <source>
        <dbReference type="EMBL" id="KAA1249989.1"/>
    </source>
</evidence>
<dbReference type="GO" id="GO:0046872">
    <property type="term" value="F:metal ion binding"/>
    <property type="evidence" value="ECO:0007669"/>
    <property type="project" value="UniProtKB-KW"/>
</dbReference>
<evidence type="ECO:0000256" key="9">
    <source>
        <dbReference type="ARBA" id="ARBA00031449"/>
    </source>
</evidence>
<evidence type="ECO:0000256" key="8">
    <source>
        <dbReference type="ARBA" id="ARBA00023239"/>
    </source>
</evidence>
<dbReference type="InterPro" id="IPR007115">
    <property type="entry name" value="6-PTP_synth/QueD"/>
</dbReference>
<evidence type="ECO:0000256" key="1">
    <source>
        <dbReference type="ARBA" id="ARBA00001947"/>
    </source>
</evidence>
<accession>A0A5B1BSE4</accession>
<dbReference type="PANTHER" id="PTHR12589:SF7">
    <property type="entry name" value="6-PYRUVOYL TETRAHYDROBIOPTERIN SYNTHASE"/>
    <property type="match status" value="1"/>
</dbReference>
<keyword evidence="8" id="KW-0456">Lyase</keyword>
<evidence type="ECO:0000256" key="10">
    <source>
        <dbReference type="ARBA" id="ARBA00048807"/>
    </source>
</evidence>
<dbReference type="PANTHER" id="PTHR12589">
    <property type="entry name" value="PYRUVOYL TETRAHYDROBIOPTERIN SYNTHASE"/>
    <property type="match status" value="1"/>
</dbReference>
<name>A0A5B1BSE4_MYCSI</name>
<evidence type="ECO:0000256" key="4">
    <source>
        <dbReference type="ARBA" id="ARBA00012982"/>
    </source>
</evidence>
<dbReference type="InterPro" id="IPR022470">
    <property type="entry name" value="PTPS_Cys_AS"/>
</dbReference>
<comment type="pathway">
    <text evidence="2">Purine metabolism; 7-cyano-7-deazaguanine biosynthesis.</text>
</comment>
<dbReference type="AlphaFoldDB" id="A0A5B1BSE4"/>
<keyword evidence="6" id="KW-0479">Metal-binding</keyword>
<dbReference type="InterPro" id="IPR038418">
    <property type="entry name" value="6-PTP_synth/QueD_sf"/>
</dbReference>
<evidence type="ECO:0000256" key="3">
    <source>
        <dbReference type="ARBA" id="ARBA00008900"/>
    </source>
</evidence>
<reference evidence="11 12" key="1">
    <citation type="submission" date="2019-09" db="EMBL/GenBank/DDBJ databases">
        <title>Report of infection by Mycobacterium simiae a patient suffering from pulmonary tuberculosis.</title>
        <authorList>
            <person name="Mohanty P.S."/>
            <person name="Bansal A.K."/>
            <person name="Singh H."/>
            <person name="Sharma S."/>
            <person name="Patil S.A."/>
            <person name="Upadhaya P."/>
            <person name="Singh P.K."/>
            <person name="Kumar D."/>
            <person name="Kumar S."/>
            <person name="Singh R.K."/>
            <person name="Chaudhary B."/>
        </authorList>
    </citation>
    <scope>NUCLEOTIDE SEQUENCE [LARGE SCALE GENOMIC DNA]</scope>
    <source>
        <strain evidence="11 12">JAL-560-SIM</strain>
    </source>
</reference>
<evidence type="ECO:0000256" key="2">
    <source>
        <dbReference type="ARBA" id="ARBA00005061"/>
    </source>
</evidence>
<comment type="catalytic activity">
    <reaction evidence="10">
        <text>7,8-dihydroneopterin 3'-triphosphate + H2O = 6-carboxy-5,6,7,8-tetrahydropterin + triphosphate + acetaldehyde + 2 H(+)</text>
        <dbReference type="Rhea" id="RHEA:27966"/>
        <dbReference type="ChEBI" id="CHEBI:15343"/>
        <dbReference type="ChEBI" id="CHEBI:15377"/>
        <dbReference type="ChEBI" id="CHEBI:15378"/>
        <dbReference type="ChEBI" id="CHEBI:18036"/>
        <dbReference type="ChEBI" id="CHEBI:58462"/>
        <dbReference type="ChEBI" id="CHEBI:61032"/>
        <dbReference type="EC" id="4.1.2.50"/>
    </reaction>
</comment>
<dbReference type="FunFam" id="3.30.479.10:FF:000003">
    <property type="entry name" value="6-pyruvoyl tetrahydrobiopterin synthase"/>
    <property type="match status" value="1"/>
</dbReference>